<evidence type="ECO:0000256" key="3">
    <source>
        <dbReference type="ARBA" id="ARBA00022980"/>
    </source>
</evidence>
<comment type="similarity">
    <text evidence="6">Belongs to the mitochondrion-specific ribosomal protein mL37 family.</text>
</comment>
<dbReference type="GO" id="GO:0005739">
    <property type="term" value="C:mitochondrion"/>
    <property type="evidence" value="ECO:0007669"/>
    <property type="project" value="UniProtKB-SubCell"/>
</dbReference>
<dbReference type="OrthoDB" id="5835618at2759"/>
<proteinExistence type="inferred from homology"/>
<dbReference type="Proteomes" id="UP000784294">
    <property type="component" value="Unassembled WGS sequence"/>
</dbReference>
<dbReference type="Pfam" id="PF07147">
    <property type="entry name" value="PDCD9"/>
    <property type="match status" value="1"/>
</dbReference>
<evidence type="ECO:0000256" key="1">
    <source>
        <dbReference type="ARBA" id="ARBA00004173"/>
    </source>
</evidence>
<dbReference type="PANTHER" id="PTHR15889">
    <property type="entry name" value="MITOCHONDRIAL RIBOSOMAL PROTEIN L37"/>
    <property type="match status" value="1"/>
</dbReference>
<evidence type="ECO:0000313" key="9">
    <source>
        <dbReference type="EMBL" id="VEL38062.1"/>
    </source>
</evidence>
<dbReference type="GO" id="GO:0006412">
    <property type="term" value="P:translation"/>
    <property type="evidence" value="ECO:0007669"/>
    <property type="project" value="InterPro"/>
</dbReference>
<dbReference type="AlphaFoldDB" id="A0A3S5CUH4"/>
<evidence type="ECO:0000256" key="2">
    <source>
        <dbReference type="ARBA" id="ARBA00022946"/>
    </source>
</evidence>
<dbReference type="InterPro" id="IPR052482">
    <property type="entry name" value="mtLSU_mL37"/>
</dbReference>
<evidence type="ECO:0000256" key="8">
    <source>
        <dbReference type="ARBA" id="ARBA00041617"/>
    </source>
</evidence>
<keyword evidence="4" id="KW-0496">Mitochondrion</keyword>
<dbReference type="InterPro" id="IPR010793">
    <property type="entry name" value="Ribosomal_mL37/mL65"/>
</dbReference>
<name>A0A3S5CUH4_9PLAT</name>
<keyword evidence="5" id="KW-0687">Ribonucleoprotein</keyword>
<accession>A0A3S5CUH4</accession>
<protein>
    <recommendedName>
        <fullName evidence="7">Large ribosomal subunit protein mL37</fullName>
    </recommendedName>
    <alternativeName>
        <fullName evidence="8">39S ribosomal protein L37, mitochondrial</fullName>
    </alternativeName>
</protein>
<keyword evidence="2" id="KW-0809">Transit peptide</keyword>
<keyword evidence="10" id="KW-1185">Reference proteome</keyword>
<organism evidence="9 10">
    <name type="scientific">Protopolystoma xenopodis</name>
    <dbReference type="NCBI Taxonomy" id="117903"/>
    <lineage>
        <taxon>Eukaryota</taxon>
        <taxon>Metazoa</taxon>
        <taxon>Spiralia</taxon>
        <taxon>Lophotrochozoa</taxon>
        <taxon>Platyhelminthes</taxon>
        <taxon>Monogenea</taxon>
        <taxon>Polyopisthocotylea</taxon>
        <taxon>Polystomatidea</taxon>
        <taxon>Polystomatidae</taxon>
        <taxon>Protopolystoma</taxon>
    </lineage>
</organism>
<gene>
    <name evidence="9" type="ORF">PXEA_LOCUS31502</name>
</gene>
<dbReference type="EMBL" id="CAAALY010256777">
    <property type="protein sequence ID" value="VEL38062.1"/>
    <property type="molecule type" value="Genomic_DNA"/>
</dbReference>
<dbReference type="GO" id="GO:0003735">
    <property type="term" value="F:structural constituent of ribosome"/>
    <property type="evidence" value="ECO:0007669"/>
    <property type="project" value="InterPro"/>
</dbReference>
<dbReference type="PANTHER" id="PTHR15889:SF2">
    <property type="entry name" value="LARGE RIBOSOMAL SUBUNIT PROTEIN ML37"/>
    <property type="match status" value="1"/>
</dbReference>
<evidence type="ECO:0000256" key="4">
    <source>
        <dbReference type="ARBA" id="ARBA00023128"/>
    </source>
</evidence>
<dbReference type="GO" id="GO:1990904">
    <property type="term" value="C:ribonucleoprotein complex"/>
    <property type="evidence" value="ECO:0007669"/>
    <property type="project" value="UniProtKB-KW"/>
</dbReference>
<evidence type="ECO:0000256" key="5">
    <source>
        <dbReference type="ARBA" id="ARBA00023274"/>
    </source>
</evidence>
<comment type="subcellular location">
    <subcellularLocation>
        <location evidence="1">Mitochondrion</location>
    </subcellularLocation>
</comment>
<evidence type="ECO:0000256" key="7">
    <source>
        <dbReference type="ARBA" id="ARBA00039442"/>
    </source>
</evidence>
<keyword evidence="3" id="KW-0689">Ribosomal protein</keyword>
<sequence length="170" mass="19392">MPNTWSDFLEPEAEPIRSEQRQAIGIMHCLAMAIAVCRRRYGDQSDPEATLALTTLPVPVAVSAVCTDGVHFDFIHFQLNTLAFPDHSKQAADNLSNIAWIDGDHRLVDKIIPKRSMLRNTIYRDLNMDVFTRMLTTYYWSSLGKFFYSRKENVGKGEHSHFSLNIQEAS</sequence>
<comment type="caution">
    <text evidence="9">The sequence shown here is derived from an EMBL/GenBank/DDBJ whole genome shotgun (WGS) entry which is preliminary data.</text>
</comment>
<dbReference type="GO" id="GO:0005840">
    <property type="term" value="C:ribosome"/>
    <property type="evidence" value="ECO:0007669"/>
    <property type="project" value="UniProtKB-KW"/>
</dbReference>
<reference evidence="9" key="1">
    <citation type="submission" date="2018-11" db="EMBL/GenBank/DDBJ databases">
        <authorList>
            <consortium name="Pathogen Informatics"/>
        </authorList>
    </citation>
    <scope>NUCLEOTIDE SEQUENCE</scope>
</reference>
<evidence type="ECO:0000313" key="10">
    <source>
        <dbReference type="Proteomes" id="UP000784294"/>
    </source>
</evidence>
<evidence type="ECO:0000256" key="6">
    <source>
        <dbReference type="ARBA" id="ARBA00037985"/>
    </source>
</evidence>